<reference evidence="2" key="1">
    <citation type="journal article" date="2019" name="Int. J. Syst. Evol. Microbiol.">
        <title>The Global Catalogue of Microorganisms (GCM) 10K type strain sequencing project: providing services to taxonomists for standard genome sequencing and annotation.</title>
        <authorList>
            <consortium name="The Broad Institute Genomics Platform"/>
            <consortium name="The Broad Institute Genome Sequencing Center for Infectious Disease"/>
            <person name="Wu L."/>
            <person name="Ma J."/>
        </authorList>
    </citation>
    <scope>NUCLEOTIDE SEQUENCE [LARGE SCALE GENOMIC DNA]</scope>
    <source>
        <strain evidence="2">CGMCC 1.15420</strain>
    </source>
</reference>
<proteinExistence type="predicted"/>
<evidence type="ECO:0000313" key="1">
    <source>
        <dbReference type="EMBL" id="GGF84284.1"/>
    </source>
</evidence>
<protein>
    <recommendedName>
        <fullName evidence="3">Secreted protein</fullName>
    </recommendedName>
</protein>
<evidence type="ECO:0000313" key="2">
    <source>
        <dbReference type="Proteomes" id="UP000608420"/>
    </source>
</evidence>
<sequence length="81" mass="9280">MPFFATISLVTDIYSVTRTRCHRINANGHLCPLQERGATELTLTDIYVRVCVIRSQNRGMFTFWGTFGHAKEVSPSRKIDF</sequence>
<comment type="caution">
    <text evidence="1">The sequence shown here is derived from an EMBL/GenBank/DDBJ whole genome shotgun (WGS) entry which is preliminary data.</text>
</comment>
<gene>
    <name evidence="1" type="ORF">GCM10010913_02180</name>
</gene>
<dbReference type="Proteomes" id="UP000608420">
    <property type="component" value="Unassembled WGS sequence"/>
</dbReference>
<accession>A0ABQ1VQI5</accession>
<dbReference type="EMBL" id="BMIW01000001">
    <property type="protein sequence ID" value="GGF84284.1"/>
    <property type="molecule type" value="Genomic_DNA"/>
</dbReference>
<keyword evidence="2" id="KW-1185">Reference proteome</keyword>
<evidence type="ECO:0008006" key="3">
    <source>
        <dbReference type="Google" id="ProtNLM"/>
    </source>
</evidence>
<name>A0ABQ1VQI5_9BACL</name>
<organism evidence="1 2">
    <name type="scientific">Paenibacillus aceti</name>
    <dbReference type="NCBI Taxonomy" id="1820010"/>
    <lineage>
        <taxon>Bacteria</taxon>
        <taxon>Bacillati</taxon>
        <taxon>Bacillota</taxon>
        <taxon>Bacilli</taxon>
        <taxon>Bacillales</taxon>
        <taxon>Paenibacillaceae</taxon>
        <taxon>Paenibacillus</taxon>
    </lineage>
</organism>